<reference evidence="2 3" key="1">
    <citation type="submission" date="2024-02" db="EMBL/GenBank/DDBJ databases">
        <title>de novo genome assembly of Solanum bulbocastanum strain 11H21.</title>
        <authorList>
            <person name="Hosaka A.J."/>
        </authorList>
    </citation>
    <scope>NUCLEOTIDE SEQUENCE [LARGE SCALE GENOMIC DNA]</scope>
    <source>
        <tissue evidence="2">Young leaves</tissue>
    </source>
</reference>
<feature type="signal peptide" evidence="1">
    <location>
        <begin position="1"/>
        <end position="20"/>
    </location>
</feature>
<dbReference type="Gene3D" id="3.40.395.10">
    <property type="entry name" value="Adenoviral Proteinase, Chain A"/>
    <property type="match status" value="1"/>
</dbReference>
<proteinExistence type="predicted"/>
<keyword evidence="1" id="KW-0732">Signal</keyword>
<evidence type="ECO:0000313" key="2">
    <source>
        <dbReference type="EMBL" id="KAK6791782.1"/>
    </source>
</evidence>
<dbReference type="SUPFAM" id="SSF54001">
    <property type="entry name" value="Cysteine proteinases"/>
    <property type="match status" value="1"/>
</dbReference>
<evidence type="ECO:0000313" key="3">
    <source>
        <dbReference type="Proteomes" id="UP001371456"/>
    </source>
</evidence>
<sequence>MNVVLLLIRILLKIRPIVFPDWLIGGPETIEYITNSSWKECLVITGVRLDTINLEKSVVVHPKAVVNDNTHDQVQRIRRPGRLNCSPYSTNFGSSSVNVEQRNHWVLAVLSIAERHIYVYDLYRATCHDSYVRDEIQKLDQLLAMYVSMEFANNSDDTQDQHIAYDVMYVEDIPQQESYGL</sequence>
<gene>
    <name evidence="2" type="ORF">RDI58_010863</name>
</gene>
<name>A0AAN8TVA7_SOLBU</name>
<dbReference type="PANTHER" id="PTHR31470">
    <property type="entry name" value="CYSTEINE PROTEINASES SUPERFAMILY PROTEIN-RELATED-RELATED"/>
    <property type="match status" value="1"/>
</dbReference>
<keyword evidence="3" id="KW-1185">Reference proteome</keyword>
<feature type="chain" id="PRO_5043046959" description="Ubiquitin-like protease family profile domain-containing protein" evidence="1">
    <location>
        <begin position="21"/>
        <end position="181"/>
    </location>
</feature>
<evidence type="ECO:0000256" key="1">
    <source>
        <dbReference type="SAM" id="SignalP"/>
    </source>
</evidence>
<accession>A0AAN8TVA7</accession>
<protein>
    <recommendedName>
        <fullName evidence="4">Ubiquitin-like protease family profile domain-containing protein</fullName>
    </recommendedName>
</protein>
<organism evidence="2 3">
    <name type="scientific">Solanum bulbocastanum</name>
    <name type="common">Wild potato</name>
    <dbReference type="NCBI Taxonomy" id="147425"/>
    <lineage>
        <taxon>Eukaryota</taxon>
        <taxon>Viridiplantae</taxon>
        <taxon>Streptophyta</taxon>
        <taxon>Embryophyta</taxon>
        <taxon>Tracheophyta</taxon>
        <taxon>Spermatophyta</taxon>
        <taxon>Magnoliopsida</taxon>
        <taxon>eudicotyledons</taxon>
        <taxon>Gunneridae</taxon>
        <taxon>Pentapetalae</taxon>
        <taxon>asterids</taxon>
        <taxon>lamiids</taxon>
        <taxon>Solanales</taxon>
        <taxon>Solanaceae</taxon>
        <taxon>Solanoideae</taxon>
        <taxon>Solaneae</taxon>
        <taxon>Solanum</taxon>
    </lineage>
</organism>
<dbReference type="PANTHER" id="PTHR31470:SF55">
    <property type="entry name" value="UBIQUITIN-LIKE PROTEASE FAMILY PROFILE DOMAIN-CONTAINING PROTEIN"/>
    <property type="match status" value="1"/>
</dbReference>
<dbReference type="InterPro" id="IPR038765">
    <property type="entry name" value="Papain-like_cys_pep_sf"/>
</dbReference>
<dbReference type="Proteomes" id="UP001371456">
    <property type="component" value="Unassembled WGS sequence"/>
</dbReference>
<dbReference type="EMBL" id="JBANQN010000004">
    <property type="protein sequence ID" value="KAK6791782.1"/>
    <property type="molecule type" value="Genomic_DNA"/>
</dbReference>
<dbReference type="AlphaFoldDB" id="A0AAN8TVA7"/>
<evidence type="ECO:0008006" key="4">
    <source>
        <dbReference type="Google" id="ProtNLM"/>
    </source>
</evidence>
<comment type="caution">
    <text evidence="2">The sequence shown here is derived from an EMBL/GenBank/DDBJ whole genome shotgun (WGS) entry which is preliminary data.</text>
</comment>